<gene>
    <name evidence="2" type="ORF">DLD82_08595</name>
</gene>
<dbReference type="RefSeq" id="WP_109940707.1">
    <property type="nucleotide sequence ID" value="NZ_CP176366.1"/>
</dbReference>
<keyword evidence="1" id="KW-0472">Membrane</keyword>
<dbReference type="AlphaFoldDB" id="A0A2V2NE35"/>
<dbReference type="Proteomes" id="UP000245934">
    <property type="component" value="Unassembled WGS sequence"/>
</dbReference>
<accession>A0A2V2NE35</accession>
<dbReference type="GeneID" id="97608069"/>
<organism evidence="2 3">
    <name type="scientific">Methanospirillum stamsii</name>
    <dbReference type="NCBI Taxonomy" id="1277351"/>
    <lineage>
        <taxon>Archaea</taxon>
        <taxon>Methanobacteriati</taxon>
        <taxon>Methanobacteriota</taxon>
        <taxon>Stenosarchaea group</taxon>
        <taxon>Methanomicrobia</taxon>
        <taxon>Methanomicrobiales</taxon>
        <taxon>Methanospirillaceae</taxon>
        <taxon>Methanospirillum</taxon>
    </lineage>
</organism>
<reference evidence="2 3" key="1">
    <citation type="submission" date="2018-05" db="EMBL/GenBank/DDBJ databases">
        <title>Draft genome of Methanospirillum stamsii Pt1.</title>
        <authorList>
            <person name="Dueholm M.S."/>
            <person name="Nielsen P.H."/>
            <person name="Bakmann L.F."/>
            <person name="Otzen D.E."/>
        </authorList>
    </citation>
    <scope>NUCLEOTIDE SEQUENCE [LARGE SCALE GENOMIC DNA]</scope>
    <source>
        <strain evidence="2 3">Pt1</strain>
    </source>
</reference>
<proteinExistence type="predicted"/>
<sequence length="319" mass="35345">MGEYQAILAIGPALNYTKSRFWPPHPGRIFRLFIIAFFIGAWMTGPFPSDISFTDIPYLSSLTTEGGMTDETSHISMVITAILLILLIYSLFSSIFQFIFVDYLSTGTEKLLSSFRKRIGMGIRLLGFYLAIILIIGFCGAIAILFIAIPVLIANPDNPVQFLVALVYTLTGLLIMIIPAWILTIITTDFVVPVMIVHKCGIIGGWKIIIREFSGRWDETGVYLLIKIFINIVTGVVIGFLIAGILEIFGFSSLVLIPGLQPAGSLTSTEFIFPVVVMGGITLIVMTPVVTFLRYYALIFLQNLSETYSLLPEVFSDRN</sequence>
<feature type="transmembrane region" description="Helical" evidence="1">
    <location>
        <begin position="75"/>
        <end position="104"/>
    </location>
</feature>
<name>A0A2V2NE35_9EURY</name>
<dbReference type="Pfam" id="PF24400">
    <property type="entry name" value="DUF7544"/>
    <property type="match status" value="1"/>
</dbReference>
<feature type="transmembrane region" description="Helical" evidence="1">
    <location>
        <begin position="271"/>
        <end position="293"/>
    </location>
</feature>
<evidence type="ECO:0000256" key="1">
    <source>
        <dbReference type="SAM" id="Phobius"/>
    </source>
</evidence>
<evidence type="ECO:0008006" key="4">
    <source>
        <dbReference type="Google" id="ProtNLM"/>
    </source>
</evidence>
<dbReference type="OrthoDB" id="137652at2157"/>
<keyword evidence="3" id="KW-1185">Reference proteome</keyword>
<feature type="transmembrane region" description="Helical" evidence="1">
    <location>
        <begin position="29"/>
        <end position="47"/>
    </location>
</feature>
<protein>
    <recommendedName>
        <fullName evidence="4">Glycerophosphoryl diester phosphodiesterase membrane domain-containing protein</fullName>
    </recommendedName>
</protein>
<dbReference type="PRINTS" id="PR00173">
    <property type="entry name" value="EDTRNSPORT"/>
</dbReference>
<evidence type="ECO:0000313" key="3">
    <source>
        <dbReference type="Proteomes" id="UP000245934"/>
    </source>
</evidence>
<evidence type="ECO:0000313" key="2">
    <source>
        <dbReference type="EMBL" id="PWR74627.1"/>
    </source>
</evidence>
<feature type="transmembrane region" description="Helical" evidence="1">
    <location>
        <begin position="224"/>
        <end position="251"/>
    </location>
</feature>
<feature type="transmembrane region" description="Helical" evidence="1">
    <location>
        <begin position="165"/>
        <end position="186"/>
    </location>
</feature>
<comment type="caution">
    <text evidence="2">The sequence shown here is derived from an EMBL/GenBank/DDBJ whole genome shotgun (WGS) entry which is preliminary data.</text>
</comment>
<feature type="transmembrane region" description="Helical" evidence="1">
    <location>
        <begin position="125"/>
        <end position="153"/>
    </location>
</feature>
<keyword evidence="1" id="KW-1133">Transmembrane helix</keyword>
<keyword evidence="1" id="KW-0812">Transmembrane</keyword>
<dbReference type="EMBL" id="QGMZ01000016">
    <property type="protein sequence ID" value="PWR74627.1"/>
    <property type="molecule type" value="Genomic_DNA"/>
</dbReference>
<dbReference type="InterPro" id="IPR055966">
    <property type="entry name" value="DUF7544"/>
</dbReference>